<proteinExistence type="predicted"/>
<feature type="region of interest" description="Disordered" evidence="1">
    <location>
        <begin position="73"/>
        <end position="156"/>
    </location>
</feature>
<dbReference type="Proteomes" id="UP000735302">
    <property type="component" value="Unassembled WGS sequence"/>
</dbReference>
<organism evidence="3 4">
    <name type="scientific">Plakobranchus ocellatus</name>
    <dbReference type="NCBI Taxonomy" id="259542"/>
    <lineage>
        <taxon>Eukaryota</taxon>
        <taxon>Metazoa</taxon>
        <taxon>Spiralia</taxon>
        <taxon>Lophotrochozoa</taxon>
        <taxon>Mollusca</taxon>
        <taxon>Gastropoda</taxon>
        <taxon>Heterobranchia</taxon>
        <taxon>Euthyneura</taxon>
        <taxon>Panpulmonata</taxon>
        <taxon>Sacoglossa</taxon>
        <taxon>Placobranchoidea</taxon>
        <taxon>Plakobranchidae</taxon>
        <taxon>Plakobranchus</taxon>
    </lineage>
</organism>
<keyword evidence="2" id="KW-1133">Transmembrane helix</keyword>
<sequence>MASESKLQSVIMMYKGRLIKVGILVFFSLLLMVLYVNFFQHPPANELLRNNRKAMLSSEKHDFGASLFLNHEEETSDNDDLSFDEKDDNESNKDDNEDSDRDADIELEDDKENERESMETDNEKSHDDDTGSDAEKSDEKAQRDDVLSHKKRDLGSSNEIEMSGHWSQFLKQKNLVPIGAVYSKCEHTVDGGKFNIESRYNGRALYDNYWDLCDVEDDLPDEEKTFVCPLSPGLYSRVKDKAIPGYLPKVSKVNQEVS</sequence>
<feature type="compositionally biased region" description="Acidic residues" evidence="1">
    <location>
        <begin position="95"/>
        <end position="111"/>
    </location>
</feature>
<feature type="compositionally biased region" description="Acidic residues" evidence="1">
    <location>
        <begin position="74"/>
        <end position="88"/>
    </location>
</feature>
<dbReference type="AlphaFoldDB" id="A0AAV4C128"/>
<comment type="caution">
    <text evidence="3">The sequence shown here is derived from an EMBL/GenBank/DDBJ whole genome shotgun (WGS) entry which is preliminary data.</text>
</comment>
<keyword evidence="2" id="KW-0472">Membrane</keyword>
<name>A0AAV4C128_9GAST</name>
<keyword evidence="4" id="KW-1185">Reference proteome</keyword>
<protein>
    <submittedName>
        <fullName evidence="3">Phosphatidylglycerol/phosphatidylinositol transfer protein-like</fullName>
    </submittedName>
</protein>
<accession>A0AAV4C128</accession>
<evidence type="ECO:0000313" key="3">
    <source>
        <dbReference type="EMBL" id="GFO25080.1"/>
    </source>
</evidence>
<feature type="compositionally biased region" description="Basic and acidic residues" evidence="1">
    <location>
        <begin position="112"/>
        <end position="148"/>
    </location>
</feature>
<evidence type="ECO:0000313" key="4">
    <source>
        <dbReference type="Proteomes" id="UP000735302"/>
    </source>
</evidence>
<gene>
    <name evidence="3" type="ORF">PoB_005158500</name>
</gene>
<reference evidence="3 4" key="1">
    <citation type="journal article" date="2021" name="Elife">
        <title>Chloroplast acquisition without the gene transfer in kleptoplastic sea slugs, Plakobranchus ocellatus.</title>
        <authorList>
            <person name="Maeda T."/>
            <person name="Takahashi S."/>
            <person name="Yoshida T."/>
            <person name="Shimamura S."/>
            <person name="Takaki Y."/>
            <person name="Nagai Y."/>
            <person name="Toyoda A."/>
            <person name="Suzuki Y."/>
            <person name="Arimoto A."/>
            <person name="Ishii H."/>
            <person name="Satoh N."/>
            <person name="Nishiyama T."/>
            <person name="Hasebe M."/>
            <person name="Maruyama T."/>
            <person name="Minagawa J."/>
            <person name="Obokata J."/>
            <person name="Shigenobu S."/>
        </authorList>
    </citation>
    <scope>NUCLEOTIDE SEQUENCE [LARGE SCALE GENOMIC DNA]</scope>
</reference>
<keyword evidence="2" id="KW-0812">Transmembrane</keyword>
<feature type="transmembrane region" description="Helical" evidence="2">
    <location>
        <begin position="21"/>
        <end position="39"/>
    </location>
</feature>
<evidence type="ECO:0000256" key="2">
    <source>
        <dbReference type="SAM" id="Phobius"/>
    </source>
</evidence>
<evidence type="ECO:0000256" key="1">
    <source>
        <dbReference type="SAM" id="MobiDB-lite"/>
    </source>
</evidence>
<dbReference type="EMBL" id="BLXT01005682">
    <property type="protein sequence ID" value="GFO25080.1"/>
    <property type="molecule type" value="Genomic_DNA"/>
</dbReference>